<feature type="transmembrane region" description="Helical" evidence="5">
    <location>
        <begin position="22"/>
        <end position="41"/>
    </location>
</feature>
<proteinExistence type="predicted"/>
<dbReference type="InterPro" id="IPR052165">
    <property type="entry name" value="Membrane_assoc_protease"/>
</dbReference>
<dbReference type="STRING" id="1218598.LEP1GSC060_1253"/>
<accession>N1WBH9</accession>
<dbReference type="AlphaFoldDB" id="N1WBH9"/>
<sequence length="172" mass="19285">MNFEKNLRIYSLRENASFMPDFFSNLPVTIWIGGGVFLILAEFFIPGTFVAFLGTSGIITGIVVYFFDISIGWQLGLWASLSTLLIYVGSTTIRKIFPAQTEHTVPENDQIGRLVSVVKDVLVERKGGRILFQGVEWDAVSKKSRIPKGSKARILSRDNLTFLVEPLELPEE</sequence>
<evidence type="ECO:0000256" key="1">
    <source>
        <dbReference type="ARBA" id="ARBA00004141"/>
    </source>
</evidence>
<dbReference type="InterPro" id="IPR002810">
    <property type="entry name" value="NfeD-like_C"/>
</dbReference>
<dbReference type="Pfam" id="PF01957">
    <property type="entry name" value="NfeD"/>
    <property type="match status" value="1"/>
</dbReference>
<organism evidence="7 8">
    <name type="scientific">Leptospira weilii serovar Ranarum str. ICFT</name>
    <dbReference type="NCBI Taxonomy" id="1218598"/>
    <lineage>
        <taxon>Bacteria</taxon>
        <taxon>Pseudomonadati</taxon>
        <taxon>Spirochaetota</taxon>
        <taxon>Spirochaetia</taxon>
        <taxon>Leptospirales</taxon>
        <taxon>Leptospiraceae</taxon>
        <taxon>Leptospira</taxon>
    </lineage>
</organism>
<gene>
    <name evidence="7" type="ORF">LEP1GSC060_1253</name>
</gene>
<comment type="subcellular location">
    <subcellularLocation>
        <location evidence="1">Membrane</location>
        <topology evidence="1">Multi-pass membrane protein</topology>
    </subcellularLocation>
</comment>
<keyword evidence="4 5" id="KW-0472">Membrane</keyword>
<protein>
    <submittedName>
        <fullName evidence="7">Nodulation efficiency protein NfeD</fullName>
    </submittedName>
</protein>
<comment type="caution">
    <text evidence="7">The sequence shown here is derived from an EMBL/GenBank/DDBJ whole genome shotgun (WGS) entry which is preliminary data.</text>
</comment>
<evidence type="ECO:0000259" key="6">
    <source>
        <dbReference type="Pfam" id="PF01957"/>
    </source>
</evidence>
<keyword evidence="2 5" id="KW-0812">Transmembrane</keyword>
<keyword evidence="3 5" id="KW-1133">Transmembrane helix</keyword>
<name>N1WBH9_9LEPT</name>
<dbReference type="InterPro" id="IPR012340">
    <property type="entry name" value="NA-bd_OB-fold"/>
</dbReference>
<evidence type="ECO:0000256" key="5">
    <source>
        <dbReference type="SAM" id="Phobius"/>
    </source>
</evidence>
<dbReference type="PANTHER" id="PTHR33507">
    <property type="entry name" value="INNER MEMBRANE PROTEIN YBBJ"/>
    <property type="match status" value="1"/>
</dbReference>
<keyword evidence="8" id="KW-1185">Reference proteome</keyword>
<dbReference type="Proteomes" id="UP000012313">
    <property type="component" value="Unassembled WGS sequence"/>
</dbReference>
<dbReference type="Gene3D" id="2.40.50.140">
    <property type="entry name" value="Nucleic acid-binding proteins"/>
    <property type="match status" value="1"/>
</dbReference>
<evidence type="ECO:0000256" key="2">
    <source>
        <dbReference type="ARBA" id="ARBA00022692"/>
    </source>
</evidence>
<dbReference type="GO" id="GO:0005886">
    <property type="term" value="C:plasma membrane"/>
    <property type="evidence" value="ECO:0007669"/>
    <property type="project" value="TreeGrafter"/>
</dbReference>
<feature type="transmembrane region" description="Helical" evidence="5">
    <location>
        <begin position="73"/>
        <end position="90"/>
    </location>
</feature>
<feature type="domain" description="NfeD-like C-terminal" evidence="6">
    <location>
        <begin position="111"/>
        <end position="166"/>
    </location>
</feature>
<evidence type="ECO:0000313" key="8">
    <source>
        <dbReference type="Proteomes" id="UP000012313"/>
    </source>
</evidence>
<dbReference type="PANTHER" id="PTHR33507:SF3">
    <property type="entry name" value="INNER MEMBRANE PROTEIN YBBJ"/>
    <property type="match status" value="1"/>
</dbReference>
<evidence type="ECO:0000256" key="4">
    <source>
        <dbReference type="ARBA" id="ARBA00023136"/>
    </source>
</evidence>
<reference evidence="7" key="1">
    <citation type="submission" date="2013-03" db="EMBL/GenBank/DDBJ databases">
        <authorList>
            <person name="Harkins D.M."/>
            <person name="Durkin A.S."/>
            <person name="Brinkac L.M."/>
            <person name="Haft D.H."/>
            <person name="Selengut J.D."/>
            <person name="Sanka R."/>
            <person name="DePew J."/>
            <person name="Purushe J."/>
            <person name="Hartskeerl R.A."/>
            <person name="Ahmed A."/>
            <person name="van der Linden H."/>
            <person name="Goris M.G.A."/>
            <person name="Vinetz J.M."/>
            <person name="Sutton G.G."/>
            <person name="Nierman W.C."/>
            <person name="Fouts D.E."/>
        </authorList>
    </citation>
    <scope>NUCLEOTIDE SEQUENCE [LARGE SCALE GENOMIC DNA]</scope>
    <source>
        <strain evidence="7">ICFT</strain>
    </source>
</reference>
<dbReference type="EMBL" id="AOHC02000035">
    <property type="protein sequence ID" value="EMY77611.1"/>
    <property type="molecule type" value="Genomic_DNA"/>
</dbReference>
<evidence type="ECO:0000256" key="3">
    <source>
        <dbReference type="ARBA" id="ARBA00022989"/>
    </source>
</evidence>
<evidence type="ECO:0000313" key="7">
    <source>
        <dbReference type="EMBL" id="EMY77611.1"/>
    </source>
</evidence>
<feature type="transmembrane region" description="Helical" evidence="5">
    <location>
        <begin position="48"/>
        <end position="67"/>
    </location>
</feature>